<dbReference type="EMBL" id="REGN01000480">
    <property type="protein sequence ID" value="RNA41595.1"/>
    <property type="molecule type" value="Genomic_DNA"/>
</dbReference>
<evidence type="ECO:0000313" key="2">
    <source>
        <dbReference type="Proteomes" id="UP000276133"/>
    </source>
</evidence>
<proteinExistence type="predicted"/>
<accession>A0A3M7T0W7</accession>
<reference evidence="1 2" key="1">
    <citation type="journal article" date="2018" name="Sci. Rep.">
        <title>Genomic signatures of local adaptation to the degree of environmental predictability in rotifers.</title>
        <authorList>
            <person name="Franch-Gras L."/>
            <person name="Hahn C."/>
            <person name="Garcia-Roger E.M."/>
            <person name="Carmona M.J."/>
            <person name="Serra M."/>
            <person name="Gomez A."/>
        </authorList>
    </citation>
    <scope>NUCLEOTIDE SEQUENCE [LARGE SCALE GENOMIC DNA]</scope>
    <source>
        <strain evidence="1">HYR1</strain>
    </source>
</reference>
<keyword evidence="2" id="KW-1185">Reference proteome</keyword>
<dbReference type="Proteomes" id="UP000276133">
    <property type="component" value="Unassembled WGS sequence"/>
</dbReference>
<gene>
    <name evidence="1" type="ORF">BpHYR1_003481</name>
</gene>
<name>A0A3M7T0W7_BRAPC</name>
<sequence length="75" mass="9182">MLRHPLLLKIIKKRLSIWIFELFWRGETHMDESVYLCLKYKPLTIISNIEKIKLPLCLSEWLLPSFKPYCYRKNE</sequence>
<organism evidence="1 2">
    <name type="scientific">Brachionus plicatilis</name>
    <name type="common">Marine rotifer</name>
    <name type="synonym">Brachionus muelleri</name>
    <dbReference type="NCBI Taxonomy" id="10195"/>
    <lineage>
        <taxon>Eukaryota</taxon>
        <taxon>Metazoa</taxon>
        <taxon>Spiralia</taxon>
        <taxon>Gnathifera</taxon>
        <taxon>Rotifera</taxon>
        <taxon>Eurotatoria</taxon>
        <taxon>Monogononta</taxon>
        <taxon>Pseudotrocha</taxon>
        <taxon>Ploima</taxon>
        <taxon>Brachionidae</taxon>
        <taxon>Brachionus</taxon>
    </lineage>
</organism>
<comment type="caution">
    <text evidence="1">The sequence shown here is derived from an EMBL/GenBank/DDBJ whole genome shotgun (WGS) entry which is preliminary data.</text>
</comment>
<dbReference type="AlphaFoldDB" id="A0A3M7T0W7"/>
<evidence type="ECO:0000313" key="1">
    <source>
        <dbReference type="EMBL" id="RNA41595.1"/>
    </source>
</evidence>
<protein>
    <submittedName>
        <fullName evidence="1">Uncharacterized protein</fullName>
    </submittedName>
</protein>